<accession>A0A1B1TC68</accession>
<proteinExistence type="predicted"/>
<sequence length="159" mass="18196">MFLLNSRSPLVTATSLSLSWHSFSRSYRAILPSSFTILCPSHLRLLTLGTCVSSWYDHFYGFSWDLGLIRRCSRLLNLLTMTVLQLIITLRRPMTETYELAQAVTINVEGYTNINAFPIRTFRLRMPLGSTNPRLKNIAEEPLPLRWCGFSPHYAATLP</sequence>
<organism evidence="1">
    <name type="scientific">uncultured Poseidoniia archaeon</name>
    <dbReference type="NCBI Taxonomy" id="1697135"/>
    <lineage>
        <taxon>Archaea</taxon>
        <taxon>Methanobacteriati</taxon>
        <taxon>Thermoplasmatota</taxon>
        <taxon>Candidatus Poseidoniia</taxon>
        <taxon>environmental samples</taxon>
    </lineage>
</organism>
<reference evidence="1" key="2">
    <citation type="journal article" date="2015" name="ISME J.">
        <title>A new class of marine Euryarchaeota group II from the Mediterranean deep chlorophyll maximum.</title>
        <authorList>
            <person name="Martin-Cuadrado A.B."/>
            <person name="Garcia-Heredia I."/>
            <person name="Molto A.G."/>
            <person name="Lopez-Ubeda R."/>
            <person name="Kimes N."/>
            <person name="Lopez-Garcia P."/>
            <person name="Moreira D."/>
            <person name="Rodriguez-Valera F."/>
        </authorList>
    </citation>
    <scope>NUCLEOTIDE SEQUENCE</scope>
</reference>
<protein>
    <submittedName>
        <fullName evidence="1">Uncharacterized protein</fullName>
    </submittedName>
</protein>
<dbReference type="AlphaFoldDB" id="A0A1B1TC68"/>
<reference evidence="1" key="1">
    <citation type="submission" date="2014-11" db="EMBL/GenBank/DDBJ databases">
        <authorList>
            <person name="Zhu J."/>
            <person name="Qi W."/>
            <person name="Song R."/>
        </authorList>
    </citation>
    <scope>NUCLEOTIDE SEQUENCE</scope>
</reference>
<dbReference type="EMBL" id="KP211856">
    <property type="protein sequence ID" value="ANV79865.1"/>
    <property type="molecule type" value="Genomic_DNA"/>
</dbReference>
<evidence type="ECO:0000313" key="1">
    <source>
        <dbReference type="EMBL" id="ANV79865.1"/>
    </source>
</evidence>
<name>A0A1B1TC68_9ARCH</name>